<proteinExistence type="predicted"/>
<dbReference type="EMBL" id="AP011121">
    <property type="protein sequence ID" value="BAH98848.1"/>
    <property type="molecule type" value="Genomic_DNA"/>
</dbReference>
<dbReference type="HOGENOM" id="CLU_197262_0_0_5"/>
<sequence length="58" mass="6440">MKKHSIRKIPSPHNINSAQGTHLGSFFYASIAARHVGGAVRDDSFLKSRHTEKAQYSC</sequence>
<dbReference type="AlphaFoldDB" id="C7JEL8"/>
<gene>
    <name evidence="1" type="ordered locus">APA01_07000</name>
</gene>
<name>C7JEL8_ACEP3</name>
<dbReference type="Proteomes" id="UP000000948">
    <property type="component" value="Chromosome"/>
</dbReference>
<organism evidence="1 2">
    <name type="scientific">Acetobacter pasteurianus (strain NBRC 105184 / IFO 3283-01)</name>
    <dbReference type="NCBI Taxonomy" id="634452"/>
    <lineage>
        <taxon>Bacteria</taxon>
        <taxon>Pseudomonadati</taxon>
        <taxon>Pseudomonadota</taxon>
        <taxon>Alphaproteobacteria</taxon>
        <taxon>Acetobacterales</taxon>
        <taxon>Acetobacteraceae</taxon>
        <taxon>Acetobacter</taxon>
    </lineage>
</organism>
<evidence type="ECO:0000313" key="1">
    <source>
        <dbReference type="EMBL" id="BAH98848.1"/>
    </source>
</evidence>
<protein>
    <submittedName>
        <fullName evidence="1">Uncharacterized protein</fullName>
    </submittedName>
</protein>
<reference evidence="1 2" key="1">
    <citation type="journal article" date="2009" name="Nucleic Acids Res.">
        <title>Whole-genome analyses reveal genetic instability of Acetobacter pasteurianus.</title>
        <authorList>
            <person name="Azuma Y."/>
            <person name="Hosoyama A."/>
            <person name="Matsutani M."/>
            <person name="Furuya N."/>
            <person name="Horikawa H."/>
            <person name="Harada T."/>
            <person name="Hirakawa H."/>
            <person name="Kuhara S."/>
            <person name="Matsushita K."/>
            <person name="Fujita N."/>
            <person name="Shirai M."/>
        </authorList>
    </citation>
    <scope>NUCLEOTIDE SEQUENCE [LARGE SCALE GENOMIC DNA]</scope>
    <source>
        <strain evidence="2">NBRC 105184 / IFO 3283-01</strain>
    </source>
</reference>
<evidence type="ECO:0000313" key="2">
    <source>
        <dbReference type="Proteomes" id="UP000000948"/>
    </source>
</evidence>
<dbReference type="KEGG" id="apt:APA01_07000"/>
<dbReference type="STRING" id="634452.APA01_07000"/>
<accession>C7JEL8</accession>